<dbReference type="AlphaFoldDB" id="A0A0F9QVU4"/>
<evidence type="ECO:0000313" key="1">
    <source>
        <dbReference type="EMBL" id="KKN46569.1"/>
    </source>
</evidence>
<accession>A0A0F9QVU4</accession>
<dbReference type="EMBL" id="LAZR01001323">
    <property type="protein sequence ID" value="KKN46569.1"/>
    <property type="molecule type" value="Genomic_DNA"/>
</dbReference>
<sequence length="101" mass="11767">MKILIIDVESNVEEIGTVHELFLVRNQLWVIDQGYQDLGLPTPEWIADRQLDVDREITLRVKSDLQRRLKTAKARRSALGTAEEKRNVLDDEIKELEKTLQ</sequence>
<gene>
    <name evidence="1" type="ORF">LCGC14_0671650</name>
</gene>
<comment type="caution">
    <text evidence="1">The sequence shown here is derived from an EMBL/GenBank/DDBJ whole genome shotgun (WGS) entry which is preliminary data.</text>
</comment>
<proteinExistence type="predicted"/>
<reference evidence="1" key="1">
    <citation type="journal article" date="2015" name="Nature">
        <title>Complex archaea that bridge the gap between prokaryotes and eukaryotes.</title>
        <authorList>
            <person name="Spang A."/>
            <person name="Saw J.H."/>
            <person name="Jorgensen S.L."/>
            <person name="Zaremba-Niedzwiedzka K."/>
            <person name="Martijn J."/>
            <person name="Lind A.E."/>
            <person name="van Eijk R."/>
            <person name="Schleper C."/>
            <person name="Guy L."/>
            <person name="Ettema T.J."/>
        </authorList>
    </citation>
    <scope>NUCLEOTIDE SEQUENCE</scope>
</reference>
<name>A0A0F9QVU4_9ZZZZ</name>
<protein>
    <submittedName>
        <fullName evidence="1">Uncharacterized protein</fullName>
    </submittedName>
</protein>
<organism evidence="1">
    <name type="scientific">marine sediment metagenome</name>
    <dbReference type="NCBI Taxonomy" id="412755"/>
    <lineage>
        <taxon>unclassified sequences</taxon>
        <taxon>metagenomes</taxon>
        <taxon>ecological metagenomes</taxon>
    </lineage>
</organism>